<comment type="caution">
    <text evidence="6">The sequence shown here is derived from an EMBL/GenBank/DDBJ whole genome shotgun (WGS) entry which is preliminary data.</text>
</comment>
<dbReference type="Proteomes" id="UP000294901">
    <property type="component" value="Unassembled WGS sequence"/>
</dbReference>
<dbReference type="GO" id="GO:0042398">
    <property type="term" value="P:modified amino acid biosynthetic process"/>
    <property type="evidence" value="ECO:0007669"/>
    <property type="project" value="InterPro"/>
</dbReference>
<dbReference type="EMBL" id="SNWR01000001">
    <property type="protein sequence ID" value="TDO37288.1"/>
    <property type="molecule type" value="Genomic_DNA"/>
</dbReference>
<reference evidence="6 7" key="1">
    <citation type="submission" date="2019-03" db="EMBL/GenBank/DDBJ databases">
        <title>Sequencing the genomes of 1000 actinobacteria strains.</title>
        <authorList>
            <person name="Klenk H.-P."/>
        </authorList>
    </citation>
    <scope>NUCLEOTIDE SEQUENCE [LARGE SCALE GENOMIC DNA]</scope>
    <source>
        <strain evidence="6 7">DSM 43805</strain>
    </source>
</reference>
<organism evidence="6 7">
    <name type="scientific">Paractinoplanes brasiliensis</name>
    <dbReference type="NCBI Taxonomy" id="52695"/>
    <lineage>
        <taxon>Bacteria</taxon>
        <taxon>Bacillati</taxon>
        <taxon>Actinomycetota</taxon>
        <taxon>Actinomycetes</taxon>
        <taxon>Micromonosporales</taxon>
        <taxon>Micromonosporaceae</taxon>
        <taxon>Paractinoplanes</taxon>
    </lineage>
</organism>
<keyword evidence="2 5" id="KW-0547">Nucleotide-binding</keyword>
<gene>
    <name evidence="6" type="ORF">C8E87_0902</name>
</gene>
<keyword evidence="1 5" id="KW-0436">Ligase</keyword>
<evidence type="ECO:0000256" key="1">
    <source>
        <dbReference type="ARBA" id="ARBA00022598"/>
    </source>
</evidence>
<dbReference type="InterPro" id="IPR006336">
    <property type="entry name" value="GCS2"/>
</dbReference>
<keyword evidence="7" id="KW-1185">Reference proteome</keyword>
<dbReference type="AlphaFoldDB" id="A0A4V3C7D8"/>
<evidence type="ECO:0000256" key="3">
    <source>
        <dbReference type="ARBA" id="ARBA00022840"/>
    </source>
</evidence>
<dbReference type="RefSeq" id="WP_133871929.1">
    <property type="nucleotide sequence ID" value="NZ_BOMD01000056.1"/>
</dbReference>
<dbReference type="EC" id="6.3.2.2" evidence="5"/>
<keyword evidence="3 5" id="KW-0067">ATP-binding</keyword>
<comment type="similarity">
    <text evidence="5">Belongs to the glutamate--cysteine ligase type 2 family. YbdK subfamily.</text>
</comment>
<protein>
    <recommendedName>
        <fullName evidence="5">Putative glutamate--cysteine ligase 2</fullName>
        <ecNumber evidence="5">6.3.2.2</ecNumber>
    </recommendedName>
    <alternativeName>
        <fullName evidence="5">Gamma-glutamylcysteine synthetase 2</fullName>
        <shortName evidence="5">GCS 2</shortName>
        <shortName evidence="5">Gamma-GCS 2</shortName>
    </alternativeName>
</protein>
<dbReference type="GO" id="GO:0005524">
    <property type="term" value="F:ATP binding"/>
    <property type="evidence" value="ECO:0007669"/>
    <property type="project" value="UniProtKB-KW"/>
</dbReference>
<dbReference type="NCBIfam" id="TIGR02050">
    <property type="entry name" value="gshA_cyan_rel"/>
    <property type="match status" value="1"/>
</dbReference>
<dbReference type="NCBIfam" id="NF010041">
    <property type="entry name" value="PRK13517.1-1"/>
    <property type="match status" value="1"/>
</dbReference>
<dbReference type="GO" id="GO:0004357">
    <property type="term" value="F:glutamate-cysteine ligase activity"/>
    <property type="evidence" value="ECO:0007669"/>
    <property type="project" value="UniProtKB-EC"/>
</dbReference>
<name>A0A4V3C7D8_9ACTN</name>
<dbReference type="SUPFAM" id="SSF55931">
    <property type="entry name" value="Glutamine synthetase/guanido kinase"/>
    <property type="match status" value="1"/>
</dbReference>
<accession>A0A4V3C7D8</accession>
<dbReference type="InterPro" id="IPR011793">
    <property type="entry name" value="YbdK"/>
</dbReference>
<dbReference type="Pfam" id="PF04107">
    <property type="entry name" value="GCS2"/>
    <property type="match status" value="1"/>
</dbReference>
<dbReference type="PANTHER" id="PTHR36510">
    <property type="entry name" value="GLUTAMATE--CYSTEINE LIGASE 2-RELATED"/>
    <property type="match status" value="1"/>
</dbReference>
<comment type="function">
    <text evidence="5">ATP-dependent carboxylate-amine ligase which exhibits weak glutamate--cysteine ligase activity.</text>
</comment>
<evidence type="ECO:0000313" key="7">
    <source>
        <dbReference type="Proteomes" id="UP000294901"/>
    </source>
</evidence>
<evidence type="ECO:0000256" key="5">
    <source>
        <dbReference type="HAMAP-Rule" id="MF_01609"/>
    </source>
</evidence>
<dbReference type="OrthoDB" id="9803842at2"/>
<evidence type="ECO:0000313" key="6">
    <source>
        <dbReference type="EMBL" id="TDO37288.1"/>
    </source>
</evidence>
<proteinExistence type="inferred from homology"/>
<dbReference type="HAMAP" id="MF_01609">
    <property type="entry name" value="Glu_cys_ligase_2"/>
    <property type="match status" value="1"/>
</dbReference>
<dbReference type="Gene3D" id="3.30.590.20">
    <property type="match status" value="1"/>
</dbReference>
<evidence type="ECO:0000256" key="4">
    <source>
        <dbReference type="ARBA" id="ARBA00048819"/>
    </source>
</evidence>
<comment type="catalytic activity">
    <reaction evidence="4 5">
        <text>L-cysteine + L-glutamate + ATP = gamma-L-glutamyl-L-cysteine + ADP + phosphate + H(+)</text>
        <dbReference type="Rhea" id="RHEA:13285"/>
        <dbReference type="ChEBI" id="CHEBI:15378"/>
        <dbReference type="ChEBI" id="CHEBI:29985"/>
        <dbReference type="ChEBI" id="CHEBI:30616"/>
        <dbReference type="ChEBI" id="CHEBI:35235"/>
        <dbReference type="ChEBI" id="CHEBI:43474"/>
        <dbReference type="ChEBI" id="CHEBI:58173"/>
        <dbReference type="ChEBI" id="CHEBI:456216"/>
        <dbReference type="EC" id="6.3.2.2"/>
    </reaction>
</comment>
<dbReference type="InterPro" id="IPR050141">
    <property type="entry name" value="GCL_type2/YbdK_subfam"/>
</dbReference>
<dbReference type="InterPro" id="IPR014746">
    <property type="entry name" value="Gln_synth/guanido_kin_cat_dom"/>
</dbReference>
<evidence type="ECO:0000256" key="2">
    <source>
        <dbReference type="ARBA" id="ARBA00022741"/>
    </source>
</evidence>
<dbReference type="PANTHER" id="PTHR36510:SF1">
    <property type="entry name" value="GLUTAMATE--CYSTEINE LIGASE 2-RELATED"/>
    <property type="match status" value="1"/>
</dbReference>
<sequence length="358" mass="38630">MTLTVGVEEEFLLLDPHTGENAPLAGKVVAGLPGDLRRRYRREFRSCMVEMVTEVCTGLDDLRGQLLTARRATAELAVATGATLAAVGATPVADHHREPADDPRFQAIADHYGPIARDPAVCGCHVHVGVPDVASAVEVCTRLRGWLPVLQALAVNSPLYCGADTGYAGWRSVQLERWPSLGPWPHLESAGDYDRTVRMLIASGEMMDESMVFWYSRPSASFPTVEIRVADVCLTADDTVLVAALARGLVGTALAEASSGRPAPQIPDVVLHAAHWNAAHDGLGGTLLDPVSGRARPAWDLVGELVERVTPALREHGDLDVVSAGLRRLRRDGTGADRQRRWPRTAWIDEMSKATVHG</sequence>